<keyword evidence="3" id="KW-0732">Signal</keyword>
<organism evidence="5 6">
    <name type="scientific">Anaerotignum faecicola</name>
    <dbReference type="NCBI Taxonomy" id="2358141"/>
    <lineage>
        <taxon>Bacteria</taxon>
        <taxon>Bacillati</taxon>
        <taxon>Bacillota</taxon>
        <taxon>Clostridia</taxon>
        <taxon>Lachnospirales</taxon>
        <taxon>Anaerotignaceae</taxon>
        <taxon>Anaerotignum</taxon>
    </lineage>
</organism>
<keyword evidence="6" id="KW-1185">Reference proteome</keyword>
<dbReference type="SUPFAM" id="SSF55383">
    <property type="entry name" value="Copper amine oxidase, domain N"/>
    <property type="match status" value="1"/>
</dbReference>
<name>A0A401LBF4_9FIRM</name>
<dbReference type="SUPFAM" id="SSF53187">
    <property type="entry name" value="Zn-dependent exopeptidases"/>
    <property type="match status" value="1"/>
</dbReference>
<dbReference type="Gene3D" id="3.40.630.40">
    <property type="entry name" value="Zn-dependent exopeptidases"/>
    <property type="match status" value="1"/>
</dbReference>
<dbReference type="SMART" id="SM00646">
    <property type="entry name" value="Ami_3"/>
    <property type="match status" value="1"/>
</dbReference>
<feature type="region of interest" description="Disordered" evidence="2">
    <location>
        <begin position="159"/>
        <end position="186"/>
    </location>
</feature>
<proteinExistence type="predicted"/>
<sequence>MRHKWKRLLLTTMAVGMLSSVTAFAANVSMNLFYNGKNHAYNAKEIVVKIDGKTMTPKDMPAVAIDGRTLLPMRQIAQELGCEVTWNEEAKQAYVINDDYTLVFEMNKATGYKNGKTFTMDVPPMIVNDRTMLPVRALASALDLNIQWDDATRTVSIKTTANTTPTTPTTPTNPTTPTIPTTPTTPSVNYVTLNKVTVPASKTAEQTFSVQASGAVSSYEEVYVADNKIVLDFYGAKNGLATSLTATNSGIVTAVRTAEHTADDGTIYTRVVFDLTGKKNYTITQSADKSKLTIAFKSVTVSDIAIRHNSSTDRDIIEVGGDSALGVSVYTLSNPSRIVVDIPNAVSELDSTFDVSALEYVTAGRAAMFNDTTLRLVFEVDGMAKYSYTTDNHAMTLQIFSSSMKNMSYDTSANKLYLQKKDTIQTGSVKINDHYLDGYTDVVLPGDYSETFGSGTYDIDNGVIKSIQVSTSGGKTTIRFNQSRISCYSITEEQERYVISVKNPQDVYSKVLLLDAGHGGSDPGASGNGLTEKNLTLTIMQKVANYLDGSGIKVYVTRNSDTYPTNSSRAQSANAIADAMVSIHMNSGSAVANGTEVLYKNHSNDTGSNLTSLKLAQLIQNSIVSATGNTNRGTKLRTDLLILNTTTVPAVIVETVFISNPGDALKISQEDYQNKVAKAIADAIEEAFTYPLR</sequence>
<dbReference type="PANTHER" id="PTHR30404">
    <property type="entry name" value="N-ACETYLMURAMOYL-L-ALANINE AMIDASE"/>
    <property type="match status" value="1"/>
</dbReference>
<dbReference type="InterPro" id="IPR036582">
    <property type="entry name" value="Mao_N_sf"/>
</dbReference>
<dbReference type="Gene3D" id="2.60.40.3500">
    <property type="match status" value="2"/>
</dbReference>
<dbReference type="InterPro" id="IPR012854">
    <property type="entry name" value="Cu_amine_oxidase-like_N"/>
</dbReference>
<evidence type="ECO:0000313" key="6">
    <source>
        <dbReference type="Proteomes" id="UP000287361"/>
    </source>
</evidence>
<dbReference type="CDD" id="cd02696">
    <property type="entry name" value="MurNAc-LAA"/>
    <property type="match status" value="1"/>
</dbReference>
<protein>
    <recommendedName>
        <fullName evidence="4">MurNAc-LAA domain-containing protein</fullName>
    </recommendedName>
</protein>
<evidence type="ECO:0000256" key="1">
    <source>
        <dbReference type="ARBA" id="ARBA00022801"/>
    </source>
</evidence>
<dbReference type="GO" id="GO:0008745">
    <property type="term" value="F:N-acetylmuramoyl-L-alanine amidase activity"/>
    <property type="evidence" value="ECO:0007669"/>
    <property type="project" value="InterPro"/>
</dbReference>
<dbReference type="OrthoDB" id="9806267at2"/>
<dbReference type="AlphaFoldDB" id="A0A401LBF4"/>
<dbReference type="InterPro" id="IPR021731">
    <property type="entry name" value="AMIN_dom"/>
</dbReference>
<evidence type="ECO:0000256" key="3">
    <source>
        <dbReference type="SAM" id="SignalP"/>
    </source>
</evidence>
<dbReference type="GO" id="GO:0030288">
    <property type="term" value="C:outer membrane-bounded periplasmic space"/>
    <property type="evidence" value="ECO:0007669"/>
    <property type="project" value="TreeGrafter"/>
</dbReference>
<gene>
    <name evidence="5" type="ORF">KGMB03357_04730</name>
</gene>
<dbReference type="InterPro" id="IPR050695">
    <property type="entry name" value="N-acetylmuramoyl_amidase_3"/>
</dbReference>
<dbReference type="Proteomes" id="UP000287361">
    <property type="component" value="Unassembled WGS sequence"/>
</dbReference>
<feature type="chain" id="PRO_5019233891" description="MurNAc-LAA domain-containing protein" evidence="3">
    <location>
        <begin position="26"/>
        <end position="693"/>
    </location>
</feature>
<dbReference type="EMBL" id="BHVZ01000001">
    <property type="protein sequence ID" value="GCB28812.1"/>
    <property type="molecule type" value="Genomic_DNA"/>
</dbReference>
<dbReference type="Pfam" id="PF07833">
    <property type="entry name" value="Cu_amine_oxidN1"/>
    <property type="match status" value="1"/>
</dbReference>
<evidence type="ECO:0000256" key="2">
    <source>
        <dbReference type="SAM" id="MobiDB-lite"/>
    </source>
</evidence>
<evidence type="ECO:0000259" key="4">
    <source>
        <dbReference type="SMART" id="SM00646"/>
    </source>
</evidence>
<accession>A0A401LBF4</accession>
<dbReference type="Pfam" id="PF01520">
    <property type="entry name" value="Amidase_3"/>
    <property type="match status" value="1"/>
</dbReference>
<dbReference type="PANTHER" id="PTHR30404:SF0">
    <property type="entry name" value="N-ACETYLMURAMOYL-L-ALANINE AMIDASE AMIC"/>
    <property type="match status" value="1"/>
</dbReference>
<keyword evidence="1" id="KW-0378">Hydrolase</keyword>
<dbReference type="Gene3D" id="3.30.457.10">
    <property type="entry name" value="Copper amine oxidase-like, N-terminal domain"/>
    <property type="match status" value="1"/>
</dbReference>
<dbReference type="GO" id="GO:0009253">
    <property type="term" value="P:peptidoglycan catabolic process"/>
    <property type="evidence" value="ECO:0007669"/>
    <property type="project" value="InterPro"/>
</dbReference>
<dbReference type="Pfam" id="PF11741">
    <property type="entry name" value="AMIN"/>
    <property type="match status" value="1"/>
</dbReference>
<feature type="signal peptide" evidence="3">
    <location>
        <begin position="1"/>
        <end position="25"/>
    </location>
</feature>
<reference evidence="5 6" key="1">
    <citation type="submission" date="2018-10" db="EMBL/GenBank/DDBJ databases">
        <title>Draft Genome Sequence of Anaerotignum sp. KCTC 15736.</title>
        <authorList>
            <person name="Choi S.H."/>
            <person name="Kim J.S."/>
            <person name="Kang S.W."/>
            <person name="Lee J.S."/>
            <person name="Park S.H."/>
        </authorList>
    </citation>
    <scope>NUCLEOTIDE SEQUENCE [LARGE SCALE GENOMIC DNA]</scope>
    <source>
        <strain evidence="5 6">KCTC 15736</strain>
    </source>
</reference>
<evidence type="ECO:0000313" key="5">
    <source>
        <dbReference type="EMBL" id="GCB28812.1"/>
    </source>
</evidence>
<comment type="caution">
    <text evidence="5">The sequence shown here is derived from an EMBL/GenBank/DDBJ whole genome shotgun (WGS) entry which is preliminary data.</text>
</comment>
<dbReference type="InterPro" id="IPR002508">
    <property type="entry name" value="MurNAc-LAA_cat"/>
</dbReference>
<feature type="domain" description="MurNAc-LAA" evidence="4">
    <location>
        <begin position="570"/>
        <end position="685"/>
    </location>
</feature>